<dbReference type="PANTHER" id="PTHR32494">
    <property type="entry name" value="ALLANTOATE DEIMINASE-RELATED"/>
    <property type="match status" value="1"/>
</dbReference>
<dbReference type="GO" id="GO:0046872">
    <property type="term" value="F:metal ion binding"/>
    <property type="evidence" value="ECO:0007669"/>
    <property type="project" value="UniProtKB-KW"/>
</dbReference>
<comment type="cofactor">
    <cofactor evidence="3">
        <name>Zn(2+)</name>
        <dbReference type="ChEBI" id="CHEBI:29105"/>
    </cofactor>
    <text evidence="3">Binds 2 Zn(2+) ions per subunit.</text>
</comment>
<dbReference type="InterPro" id="IPR002933">
    <property type="entry name" value="Peptidase_M20"/>
</dbReference>
<dbReference type="Pfam" id="PF01546">
    <property type="entry name" value="Peptidase_M20"/>
    <property type="match status" value="1"/>
</dbReference>
<reference evidence="4 5" key="1">
    <citation type="submission" date="2017-04" db="EMBL/GenBank/DDBJ databases">
        <authorList>
            <person name="Afonso C.L."/>
            <person name="Miller P.J."/>
            <person name="Scott M.A."/>
            <person name="Spackman E."/>
            <person name="Goraichik I."/>
            <person name="Dimitrov K.M."/>
            <person name="Suarez D.L."/>
            <person name="Swayne D.E."/>
        </authorList>
    </citation>
    <scope>NUCLEOTIDE SEQUENCE [LARGE SCALE GENOMIC DNA]</scope>
    <source>
        <strain evidence="4 5">USBA 355</strain>
    </source>
</reference>
<evidence type="ECO:0000256" key="2">
    <source>
        <dbReference type="ARBA" id="ARBA00022801"/>
    </source>
</evidence>
<feature type="binding site" evidence="3">
    <location>
        <position position="79"/>
    </location>
    <ligand>
        <name>Zn(2+)</name>
        <dbReference type="ChEBI" id="CHEBI:29105"/>
        <label>1</label>
    </ligand>
</feature>
<organism evidence="4 5">
    <name type="scientific">Tistlia consotensis USBA 355</name>
    <dbReference type="NCBI Taxonomy" id="560819"/>
    <lineage>
        <taxon>Bacteria</taxon>
        <taxon>Pseudomonadati</taxon>
        <taxon>Pseudomonadota</taxon>
        <taxon>Alphaproteobacteria</taxon>
        <taxon>Rhodospirillales</taxon>
        <taxon>Rhodovibrionaceae</taxon>
        <taxon>Tistlia</taxon>
    </lineage>
</organism>
<gene>
    <name evidence="4" type="ORF">SAMN05428998_11226</name>
</gene>
<feature type="binding site" evidence="3">
    <location>
        <position position="90"/>
    </location>
    <ligand>
        <name>Zn(2+)</name>
        <dbReference type="ChEBI" id="CHEBI:29105"/>
        <label>2</label>
    </ligand>
</feature>
<evidence type="ECO:0000313" key="5">
    <source>
        <dbReference type="Proteomes" id="UP000192917"/>
    </source>
</evidence>
<dbReference type="STRING" id="560819.SAMN05428998_11226"/>
<dbReference type="NCBIfam" id="TIGR01879">
    <property type="entry name" value="hydantase"/>
    <property type="match status" value="1"/>
</dbReference>
<dbReference type="InterPro" id="IPR036264">
    <property type="entry name" value="Bact_exopeptidase_dim_dom"/>
</dbReference>
<feature type="binding site" evidence="3">
    <location>
        <position position="122"/>
    </location>
    <ligand>
        <name>Zn(2+)</name>
        <dbReference type="ChEBI" id="CHEBI:29105"/>
        <label>2</label>
    </ligand>
</feature>
<dbReference type="AlphaFoldDB" id="A0A1Y6C3X3"/>
<dbReference type="RefSeq" id="WP_085123563.1">
    <property type="nucleotide sequence ID" value="NZ_FWZX01000012.1"/>
</dbReference>
<comment type="similarity">
    <text evidence="1">Belongs to the peptidase M20 family.</text>
</comment>
<keyword evidence="3" id="KW-0479">Metal-binding</keyword>
<proteinExistence type="inferred from homology"/>
<sequence length="401" mass="42819">MTEIAIQPERLLQDLETLRSFGRCGSGVVRPAYSEADVAARRWLAGRMAEAGLQPVFDPVGNLFGLPPGSAPCLLMGSHSDSQPEGGWLDGAYGVIAALEVARASLECGGPPVAAVSFQDEEGRFTTLTGSRIWAGLMPLDRADEMTDDEGTTLAEARRTMAALDGGAFVAPDRFTAFVEAHIEQGPVLDSEGGRIGVVENIVGIRSERYRFEGQQNHAGTTPMRLRRDAFQGLAEFVTLLNVRLAPLVTLATVWTIGHVALHPNASSIVPGRVDCTVQWRDAEVGRLDRMEAVIRTTAEEVAGARGLGCTRSAYAAIEPTRMEPALAARIEQAARQLAPGLWRRMPSGALHDAANVSHLLPAAMLFVPSKRGISHSFEEDTAHDDLVLGARVLAAAATAV</sequence>
<dbReference type="GO" id="GO:0016813">
    <property type="term" value="F:hydrolase activity, acting on carbon-nitrogen (but not peptide) bonds, in linear amidines"/>
    <property type="evidence" value="ECO:0007669"/>
    <property type="project" value="InterPro"/>
</dbReference>
<evidence type="ECO:0000256" key="1">
    <source>
        <dbReference type="ARBA" id="ARBA00006153"/>
    </source>
</evidence>
<protein>
    <submittedName>
        <fullName evidence="4">N-carbamoyl-L-amino-acid hydrolase</fullName>
    </submittedName>
</protein>
<dbReference type="PANTHER" id="PTHR32494:SF5">
    <property type="entry name" value="ALLANTOATE AMIDOHYDROLASE"/>
    <property type="match status" value="1"/>
</dbReference>
<dbReference type="SUPFAM" id="SSF55031">
    <property type="entry name" value="Bacterial exopeptidase dimerisation domain"/>
    <property type="match status" value="1"/>
</dbReference>
<accession>A0A1Y6C3X3</accession>
<dbReference type="InterPro" id="IPR010158">
    <property type="entry name" value="Amidase_Cbmase"/>
</dbReference>
<dbReference type="CDD" id="cd03884">
    <property type="entry name" value="M20_bAS"/>
    <property type="match status" value="1"/>
</dbReference>
<dbReference type="Proteomes" id="UP000192917">
    <property type="component" value="Unassembled WGS sequence"/>
</dbReference>
<dbReference type="SUPFAM" id="SSF53187">
    <property type="entry name" value="Zn-dependent exopeptidases"/>
    <property type="match status" value="1"/>
</dbReference>
<evidence type="ECO:0000313" key="4">
    <source>
        <dbReference type="EMBL" id="SMF35923.1"/>
    </source>
</evidence>
<evidence type="ECO:0000256" key="3">
    <source>
        <dbReference type="PIRSR" id="PIRSR001235-1"/>
    </source>
</evidence>
<dbReference type="EMBL" id="FWZX01000012">
    <property type="protein sequence ID" value="SMF35923.1"/>
    <property type="molecule type" value="Genomic_DNA"/>
</dbReference>
<name>A0A1Y6C3X3_9PROT</name>
<keyword evidence="3" id="KW-0862">Zinc</keyword>
<feature type="binding site" evidence="3">
    <location>
        <position position="182"/>
    </location>
    <ligand>
        <name>Zn(2+)</name>
        <dbReference type="ChEBI" id="CHEBI:29105"/>
        <label>1</label>
    </ligand>
</feature>
<feature type="binding site" evidence="3">
    <location>
        <position position="376"/>
    </location>
    <ligand>
        <name>Zn(2+)</name>
        <dbReference type="ChEBI" id="CHEBI:29105"/>
        <label>2</label>
    </ligand>
</feature>
<dbReference type="PIRSF" id="PIRSF001235">
    <property type="entry name" value="Amidase_carbamoylase"/>
    <property type="match status" value="1"/>
</dbReference>
<dbReference type="Gene3D" id="3.40.630.10">
    <property type="entry name" value="Zn peptidases"/>
    <property type="match status" value="1"/>
</dbReference>
<keyword evidence="5" id="KW-1185">Reference proteome</keyword>
<feature type="binding site" evidence="3">
    <location>
        <position position="90"/>
    </location>
    <ligand>
        <name>Zn(2+)</name>
        <dbReference type="ChEBI" id="CHEBI:29105"/>
        <label>1</label>
    </ligand>
</feature>
<dbReference type="Gene3D" id="3.30.70.360">
    <property type="match status" value="1"/>
</dbReference>
<keyword evidence="2 4" id="KW-0378">Hydrolase</keyword>